<keyword evidence="7 17" id="KW-0808">Transferase</keyword>
<comment type="pathway">
    <text evidence="3 17">Carbohydrate degradation; glycolysis; pyruvate from D-glyceraldehyde 3-phosphate: step 5/5.</text>
</comment>
<evidence type="ECO:0000256" key="1">
    <source>
        <dbReference type="ARBA" id="ARBA00001946"/>
    </source>
</evidence>
<comment type="similarity">
    <text evidence="4 17">Belongs to the pyruvate kinase family.</text>
</comment>
<dbReference type="Proteomes" id="UP000705508">
    <property type="component" value="Unassembled WGS sequence"/>
</dbReference>
<proteinExistence type="inferred from homology"/>
<dbReference type="NCBIfam" id="NF004978">
    <property type="entry name" value="PRK06354.1"/>
    <property type="match status" value="1"/>
</dbReference>
<dbReference type="FunFam" id="2.40.33.10:FF:000001">
    <property type="entry name" value="Pyruvate kinase"/>
    <property type="match status" value="1"/>
</dbReference>
<evidence type="ECO:0000256" key="9">
    <source>
        <dbReference type="ARBA" id="ARBA00022741"/>
    </source>
</evidence>
<gene>
    <name evidence="20" type="primary">pyk</name>
    <name evidence="20" type="ORF">H6A20_03180</name>
</gene>
<dbReference type="RefSeq" id="WP_204905717.1">
    <property type="nucleotide sequence ID" value="NZ_JACJKS010000003.1"/>
</dbReference>
<evidence type="ECO:0000313" key="20">
    <source>
        <dbReference type="EMBL" id="MBM6947668.1"/>
    </source>
</evidence>
<dbReference type="GO" id="GO:0030955">
    <property type="term" value="F:potassium ion binding"/>
    <property type="evidence" value="ECO:0007669"/>
    <property type="project" value="UniProtKB-UniRule"/>
</dbReference>
<evidence type="ECO:0000256" key="8">
    <source>
        <dbReference type="ARBA" id="ARBA00022723"/>
    </source>
</evidence>
<dbReference type="GO" id="GO:0004743">
    <property type="term" value="F:pyruvate kinase activity"/>
    <property type="evidence" value="ECO:0007669"/>
    <property type="project" value="UniProtKB-UniRule"/>
</dbReference>
<keyword evidence="11" id="KW-0067">ATP-binding</keyword>
<keyword evidence="8" id="KW-0479">Metal-binding</keyword>
<evidence type="ECO:0000259" key="18">
    <source>
        <dbReference type="Pfam" id="PF00224"/>
    </source>
</evidence>
<dbReference type="EC" id="2.7.1.40" evidence="5 16"/>
<keyword evidence="10 17" id="KW-0418">Kinase</keyword>
<dbReference type="NCBIfam" id="NF004491">
    <property type="entry name" value="PRK05826.1"/>
    <property type="match status" value="1"/>
</dbReference>
<dbReference type="Pfam" id="PF02887">
    <property type="entry name" value="PK_C"/>
    <property type="match status" value="1"/>
</dbReference>
<dbReference type="GO" id="GO:0000287">
    <property type="term" value="F:magnesium ion binding"/>
    <property type="evidence" value="ECO:0007669"/>
    <property type="project" value="UniProtKB-UniRule"/>
</dbReference>
<organism evidence="20 21">
    <name type="scientific">Mordavella massiliensis</name>
    <dbReference type="NCBI Taxonomy" id="1871024"/>
    <lineage>
        <taxon>Bacteria</taxon>
        <taxon>Bacillati</taxon>
        <taxon>Bacillota</taxon>
        <taxon>Clostridia</taxon>
        <taxon>Eubacteriales</taxon>
        <taxon>Clostridiaceae</taxon>
        <taxon>Mordavella</taxon>
    </lineage>
</organism>
<dbReference type="PRINTS" id="PR01050">
    <property type="entry name" value="PYRUVTKNASE"/>
</dbReference>
<evidence type="ECO:0000256" key="17">
    <source>
        <dbReference type="RuleBase" id="RU000504"/>
    </source>
</evidence>
<dbReference type="InterPro" id="IPR036918">
    <property type="entry name" value="Pyrv_Knase_C_sf"/>
</dbReference>
<dbReference type="InterPro" id="IPR015793">
    <property type="entry name" value="Pyrv_Knase_brl"/>
</dbReference>
<dbReference type="InterPro" id="IPR018209">
    <property type="entry name" value="Pyrv_Knase_AS"/>
</dbReference>
<reference evidence="20" key="1">
    <citation type="submission" date="2020-08" db="EMBL/GenBank/DDBJ databases">
        <authorList>
            <person name="Cejkova D."/>
            <person name="Kubasova T."/>
            <person name="Jahodarova E."/>
            <person name="Rychlik I."/>
        </authorList>
    </citation>
    <scope>NUCLEOTIDE SEQUENCE</scope>
    <source>
        <strain evidence="20">An582</strain>
    </source>
</reference>
<dbReference type="Pfam" id="PF00224">
    <property type="entry name" value="PK"/>
    <property type="match status" value="1"/>
</dbReference>
<dbReference type="InterPro" id="IPR011037">
    <property type="entry name" value="Pyrv_Knase-like_insert_dom_sf"/>
</dbReference>
<feature type="domain" description="Pyruvate kinase barrel" evidence="18">
    <location>
        <begin position="1"/>
        <end position="323"/>
    </location>
</feature>
<dbReference type="AlphaFoldDB" id="A0A938XBK5"/>
<name>A0A938XBK5_9CLOT</name>
<dbReference type="GO" id="GO:0005524">
    <property type="term" value="F:ATP binding"/>
    <property type="evidence" value="ECO:0007669"/>
    <property type="project" value="UniProtKB-KW"/>
</dbReference>
<dbReference type="InterPro" id="IPR001697">
    <property type="entry name" value="Pyr_Knase"/>
</dbReference>
<dbReference type="Gene3D" id="3.40.1380.20">
    <property type="entry name" value="Pyruvate kinase, C-terminal domain"/>
    <property type="match status" value="1"/>
</dbReference>
<comment type="cofactor">
    <cofactor evidence="2">
        <name>K(+)</name>
        <dbReference type="ChEBI" id="CHEBI:29103"/>
    </cofactor>
</comment>
<keyword evidence="15 20" id="KW-0670">Pyruvate</keyword>
<dbReference type="GO" id="GO:0006950">
    <property type="term" value="P:response to stress"/>
    <property type="evidence" value="ECO:0007669"/>
    <property type="project" value="UniProtKB-ARBA"/>
</dbReference>
<dbReference type="EMBL" id="JACJKS010000003">
    <property type="protein sequence ID" value="MBM6947668.1"/>
    <property type="molecule type" value="Genomic_DNA"/>
</dbReference>
<keyword evidence="12 17" id="KW-0460">Magnesium</keyword>
<dbReference type="Gene3D" id="2.40.33.10">
    <property type="entry name" value="PK beta-barrel domain-like"/>
    <property type="match status" value="1"/>
</dbReference>
<evidence type="ECO:0000256" key="16">
    <source>
        <dbReference type="NCBIfam" id="TIGR01064"/>
    </source>
</evidence>
<dbReference type="SUPFAM" id="SSF52935">
    <property type="entry name" value="PK C-terminal domain-like"/>
    <property type="match status" value="1"/>
</dbReference>
<evidence type="ECO:0000256" key="2">
    <source>
        <dbReference type="ARBA" id="ARBA00001958"/>
    </source>
</evidence>
<evidence type="ECO:0000259" key="19">
    <source>
        <dbReference type="Pfam" id="PF02887"/>
    </source>
</evidence>
<dbReference type="InterPro" id="IPR015795">
    <property type="entry name" value="Pyrv_Knase_C"/>
</dbReference>
<evidence type="ECO:0000256" key="10">
    <source>
        <dbReference type="ARBA" id="ARBA00022777"/>
    </source>
</evidence>
<dbReference type="InterPro" id="IPR040442">
    <property type="entry name" value="Pyrv_kinase-like_dom_sf"/>
</dbReference>
<keyword evidence="14 17" id="KW-0324">Glycolysis</keyword>
<evidence type="ECO:0000256" key="12">
    <source>
        <dbReference type="ARBA" id="ARBA00022842"/>
    </source>
</evidence>
<evidence type="ECO:0000256" key="13">
    <source>
        <dbReference type="ARBA" id="ARBA00022958"/>
    </source>
</evidence>
<dbReference type="FunFam" id="3.20.20.60:FF:000001">
    <property type="entry name" value="Pyruvate kinase"/>
    <property type="match status" value="1"/>
</dbReference>
<dbReference type="SUPFAM" id="SSF51621">
    <property type="entry name" value="Phosphoenolpyruvate/pyruvate domain"/>
    <property type="match status" value="1"/>
</dbReference>
<dbReference type="Gene3D" id="3.20.20.60">
    <property type="entry name" value="Phosphoenolpyruvate-binding domains"/>
    <property type="match status" value="1"/>
</dbReference>
<accession>A0A938XBK5</accession>
<evidence type="ECO:0000256" key="5">
    <source>
        <dbReference type="ARBA" id="ARBA00012142"/>
    </source>
</evidence>
<protein>
    <recommendedName>
        <fullName evidence="6 16">Pyruvate kinase</fullName>
        <ecNumber evidence="5 16">2.7.1.40</ecNumber>
    </recommendedName>
</protein>
<evidence type="ECO:0000313" key="21">
    <source>
        <dbReference type="Proteomes" id="UP000705508"/>
    </source>
</evidence>
<reference evidence="20" key="2">
    <citation type="journal article" date="2021" name="Sci. Rep.">
        <title>The distribution of antibiotic resistance genes in chicken gut microbiota commensals.</title>
        <authorList>
            <person name="Juricova H."/>
            <person name="Matiasovicova J."/>
            <person name="Kubasova T."/>
            <person name="Cejkova D."/>
            <person name="Rychlik I."/>
        </authorList>
    </citation>
    <scope>NUCLEOTIDE SEQUENCE</scope>
    <source>
        <strain evidence="20">An582</strain>
    </source>
</reference>
<comment type="catalytic activity">
    <reaction evidence="17">
        <text>pyruvate + ATP = phosphoenolpyruvate + ADP + H(+)</text>
        <dbReference type="Rhea" id="RHEA:18157"/>
        <dbReference type="ChEBI" id="CHEBI:15361"/>
        <dbReference type="ChEBI" id="CHEBI:15378"/>
        <dbReference type="ChEBI" id="CHEBI:30616"/>
        <dbReference type="ChEBI" id="CHEBI:58702"/>
        <dbReference type="ChEBI" id="CHEBI:456216"/>
        <dbReference type="EC" id="2.7.1.40"/>
    </reaction>
</comment>
<comment type="caution">
    <text evidence="20">The sequence shown here is derived from an EMBL/GenBank/DDBJ whole genome shotgun (WGS) entry which is preliminary data.</text>
</comment>
<evidence type="ECO:0000256" key="3">
    <source>
        <dbReference type="ARBA" id="ARBA00004997"/>
    </source>
</evidence>
<evidence type="ECO:0000256" key="11">
    <source>
        <dbReference type="ARBA" id="ARBA00022840"/>
    </source>
</evidence>
<dbReference type="PANTHER" id="PTHR11817">
    <property type="entry name" value="PYRUVATE KINASE"/>
    <property type="match status" value="1"/>
</dbReference>
<dbReference type="SUPFAM" id="SSF50800">
    <property type="entry name" value="PK beta-barrel domain-like"/>
    <property type="match status" value="1"/>
</dbReference>
<evidence type="ECO:0000256" key="14">
    <source>
        <dbReference type="ARBA" id="ARBA00023152"/>
    </source>
</evidence>
<dbReference type="InterPro" id="IPR015813">
    <property type="entry name" value="Pyrv/PenolPyrv_kinase-like_dom"/>
</dbReference>
<keyword evidence="9" id="KW-0547">Nucleotide-binding</keyword>
<keyword evidence="13" id="KW-0630">Potassium</keyword>
<evidence type="ECO:0000256" key="7">
    <source>
        <dbReference type="ARBA" id="ARBA00022679"/>
    </source>
</evidence>
<evidence type="ECO:0000256" key="6">
    <source>
        <dbReference type="ARBA" id="ARBA00018587"/>
    </source>
</evidence>
<dbReference type="NCBIfam" id="TIGR01064">
    <property type="entry name" value="pyruv_kin"/>
    <property type="match status" value="1"/>
</dbReference>
<dbReference type="GO" id="GO:0016301">
    <property type="term" value="F:kinase activity"/>
    <property type="evidence" value="ECO:0007669"/>
    <property type="project" value="UniProtKB-KW"/>
</dbReference>
<dbReference type="InterPro" id="IPR015806">
    <property type="entry name" value="Pyrv_Knase_insert_dom_sf"/>
</dbReference>
<evidence type="ECO:0000256" key="4">
    <source>
        <dbReference type="ARBA" id="ARBA00008663"/>
    </source>
</evidence>
<comment type="cofactor">
    <cofactor evidence="1">
        <name>Mg(2+)</name>
        <dbReference type="ChEBI" id="CHEBI:18420"/>
    </cofactor>
</comment>
<dbReference type="PROSITE" id="PS00110">
    <property type="entry name" value="PYRUVATE_KINASE"/>
    <property type="match status" value="1"/>
</dbReference>
<feature type="domain" description="Pyruvate kinase C-terminal" evidence="19">
    <location>
        <begin position="358"/>
        <end position="474"/>
    </location>
</feature>
<sequence>MKKTKIICTMGPATNDENVMRELIRSGMDIARFNFSHGDHAEQKMRMDMLKKVREEENRPTAILLDTKGPEIRTGVLKGGKKVQILTGEKFTLTTEEIEGDETRVSISYTGLVDDVTVGSTILIDDGLIGLEVTGKTDREIACRVVNGGELGERKGVNVPNVPVRLPAITDKDREDLKFGVEQGIDFIAASFVRNAECIMEIRAFLKTCNAPYIPIIAKIENAEGIKNIDEIIRCADGIMVARGDLGVEIPAEEVPYLQKMIIQKCNYYYKPVITATQMLDSMIRNPRPTRAEVTDVANAVYDGTDAVMLSGETAQGKYPLEALRMMVHIVRSTEEHLDYDMLLKKAEEHRMKGISTAIGHASVTTAYNLGAKCIITPSVSGATARVVSKFKPKTMVIGVTPDERTLRRMQIYWGVLPMKSIQFNSTEDICSSAIELVCAKEYAETGDIVILTAGLPSRNADKGREGASNMMRIAVIE</sequence>
<evidence type="ECO:0000256" key="15">
    <source>
        <dbReference type="ARBA" id="ARBA00023317"/>
    </source>
</evidence>